<keyword evidence="3" id="KW-1185">Reference proteome</keyword>
<reference evidence="4" key="1">
    <citation type="submission" date="2016-06" db="UniProtKB">
        <authorList>
            <consortium name="WormBaseParasite"/>
        </authorList>
    </citation>
    <scope>IDENTIFICATION</scope>
</reference>
<dbReference type="EMBL" id="UYRT01006006">
    <property type="protein sequence ID" value="VDK39762.1"/>
    <property type="molecule type" value="Genomic_DNA"/>
</dbReference>
<feature type="compositionally biased region" description="Low complexity" evidence="1">
    <location>
        <begin position="53"/>
        <end position="69"/>
    </location>
</feature>
<name>A0A183D445_9BILA</name>
<evidence type="ECO:0000313" key="3">
    <source>
        <dbReference type="Proteomes" id="UP000271098"/>
    </source>
</evidence>
<evidence type="ECO:0000313" key="2">
    <source>
        <dbReference type="EMBL" id="VDK39762.1"/>
    </source>
</evidence>
<dbReference type="AlphaFoldDB" id="A0A183D445"/>
<accession>A0A183D445</accession>
<organism evidence="4">
    <name type="scientific">Gongylonema pulchrum</name>
    <dbReference type="NCBI Taxonomy" id="637853"/>
    <lineage>
        <taxon>Eukaryota</taxon>
        <taxon>Metazoa</taxon>
        <taxon>Ecdysozoa</taxon>
        <taxon>Nematoda</taxon>
        <taxon>Chromadorea</taxon>
        <taxon>Rhabditida</taxon>
        <taxon>Spirurina</taxon>
        <taxon>Spiruromorpha</taxon>
        <taxon>Spiruroidea</taxon>
        <taxon>Gongylonematidae</taxon>
        <taxon>Gongylonema</taxon>
    </lineage>
</organism>
<evidence type="ECO:0000313" key="4">
    <source>
        <dbReference type="WBParaSite" id="GPUH_0000349201-mRNA-1"/>
    </source>
</evidence>
<gene>
    <name evidence="2" type="ORF">GPUH_LOCUS3486</name>
</gene>
<reference evidence="2 3" key="2">
    <citation type="submission" date="2018-11" db="EMBL/GenBank/DDBJ databases">
        <authorList>
            <consortium name="Pathogen Informatics"/>
        </authorList>
    </citation>
    <scope>NUCLEOTIDE SEQUENCE [LARGE SCALE GENOMIC DNA]</scope>
</reference>
<protein>
    <submittedName>
        <fullName evidence="2 4">Uncharacterized protein</fullName>
    </submittedName>
</protein>
<dbReference type="PROSITE" id="PS51257">
    <property type="entry name" value="PROKAR_LIPOPROTEIN"/>
    <property type="match status" value="1"/>
</dbReference>
<dbReference type="Proteomes" id="UP000271098">
    <property type="component" value="Unassembled WGS sequence"/>
</dbReference>
<proteinExistence type="predicted"/>
<evidence type="ECO:0000256" key="1">
    <source>
        <dbReference type="SAM" id="MobiDB-lite"/>
    </source>
</evidence>
<feature type="region of interest" description="Disordered" evidence="1">
    <location>
        <begin position="30"/>
        <end position="90"/>
    </location>
</feature>
<dbReference type="WBParaSite" id="GPUH_0000349201-mRNA-1">
    <property type="protein sequence ID" value="GPUH_0000349201-mRNA-1"/>
    <property type="gene ID" value="GPUH_0000349201"/>
</dbReference>
<sequence length="135" mass="14488">MKSLCDQPETGGGQEIATSMLTIATISSSTTSCTSLTNDGTSITKASSDEETSSALASFSHSSSSSSTAPPEPTAQELPELEDWHKYARPLKRQTPHNATIVLDNNITVISNSLFIQSKNFLHIRSLCEAEVLEK</sequence>